<dbReference type="AlphaFoldDB" id="A0AAN7V5J0"/>
<dbReference type="InterPro" id="IPR035595">
    <property type="entry name" value="UDP_glycos_trans_CS"/>
</dbReference>
<evidence type="ECO:0000256" key="4">
    <source>
        <dbReference type="RuleBase" id="RU003718"/>
    </source>
</evidence>
<keyword evidence="3 4" id="KW-0808">Transferase</keyword>
<evidence type="ECO:0000256" key="2">
    <source>
        <dbReference type="ARBA" id="ARBA00022676"/>
    </source>
</evidence>
<feature type="chain" id="PRO_5042661692" description="UDP-glucuronosyltransferase" evidence="5">
    <location>
        <begin position="19"/>
        <end position="499"/>
    </location>
</feature>
<comment type="similarity">
    <text evidence="1 4">Belongs to the UDP-glycosyltransferase family.</text>
</comment>
<keyword evidence="5" id="KW-1133">Transmembrane helix</keyword>
<proteinExistence type="inferred from homology"/>
<evidence type="ECO:0000313" key="6">
    <source>
        <dbReference type="EMBL" id="KAK5640239.1"/>
    </source>
</evidence>
<dbReference type="PROSITE" id="PS00375">
    <property type="entry name" value="UDPGT"/>
    <property type="match status" value="1"/>
</dbReference>
<dbReference type="GO" id="GO:0016020">
    <property type="term" value="C:membrane"/>
    <property type="evidence" value="ECO:0007669"/>
    <property type="project" value="UniProtKB-SubCell"/>
</dbReference>
<dbReference type="PANTHER" id="PTHR48043">
    <property type="entry name" value="EG:EG0003.4 PROTEIN-RELATED"/>
    <property type="match status" value="1"/>
</dbReference>
<feature type="signal peptide" evidence="5">
    <location>
        <begin position="1"/>
        <end position="18"/>
    </location>
</feature>
<keyword evidence="5" id="KW-0812">Transmembrane</keyword>
<evidence type="ECO:0000256" key="1">
    <source>
        <dbReference type="ARBA" id="ARBA00009995"/>
    </source>
</evidence>
<dbReference type="CDD" id="cd03784">
    <property type="entry name" value="GT1_Gtf-like"/>
    <property type="match status" value="1"/>
</dbReference>
<dbReference type="EMBL" id="JAVRBK010000008">
    <property type="protein sequence ID" value="KAK5640239.1"/>
    <property type="molecule type" value="Genomic_DNA"/>
</dbReference>
<dbReference type="InterPro" id="IPR050271">
    <property type="entry name" value="UDP-glycosyltransferase"/>
</dbReference>
<comment type="subcellular location">
    <subcellularLocation>
        <location evidence="5">Membrane</location>
        <topology evidence="5">Single-pass membrane protein</topology>
    </subcellularLocation>
</comment>
<accession>A0AAN7V5J0</accession>
<protein>
    <recommendedName>
        <fullName evidence="5">UDP-glucuronosyltransferase</fullName>
        <ecNumber evidence="5">2.4.1.17</ecNumber>
    </recommendedName>
</protein>
<dbReference type="EC" id="2.4.1.17" evidence="5"/>
<sequence length="499" mass="57833">MPFLQLVLTSILFAKCDGARILVGISSPFAENQIVFQELWKGLLEKGHELTLLTTHSMNNDSLTNLEEILWHEPIEKNRVHQRLFAFTNYDYNLPLEIVDRELNYSKVKELLHEDREFDLVITEYHVSVLYALAELYNCPLLLISNTDLSAYMYHNFGNPAHPAYNPDLTLPYKHPLNFMQRFISTSVLYGTKLFYNLVVSKKENALIRKHFGRNFSTVQDLQERISAVLVNQNPILGHIRPLVPTIVPIGGALHIKPPQPLPQTVESFIESSPNGIIYVSLESISSKTLNIIQKSLEEVPYNSIMRYDGNLVSDTGKLLVDQWTPQQDILRHRGVKLFITHGGAQSVEEAIYFKVPMLMLPTHSDQRAMAHCMLSKDVALSLNHDAMKKKQFKSAILDLLENAKYRRKMKYLNELVHDQPFTGLETAIWWADYVIRNKGARHLKHNNTDIPWYQYLLLDIICFFLSIFLLMIFLIYLTIRIITYIVRWCCFKKKEKVQ</sequence>
<keyword evidence="5" id="KW-0732">Signal</keyword>
<keyword evidence="7" id="KW-1185">Reference proteome</keyword>
<keyword evidence="2 4" id="KW-0328">Glycosyltransferase</keyword>
<feature type="transmembrane region" description="Helical" evidence="5">
    <location>
        <begin position="453"/>
        <end position="478"/>
    </location>
</feature>
<dbReference type="FunFam" id="3.40.50.2000:FF:000021">
    <property type="entry name" value="UDP-glucuronosyltransferase"/>
    <property type="match status" value="1"/>
</dbReference>
<dbReference type="Pfam" id="PF00201">
    <property type="entry name" value="UDPGT"/>
    <property type="match status" value="1"/>
</dbReference>
<comment type="caution">
    <text evidence="6">The sequence shown here is derived from an EMBL/GenBank/DDBJ whole genome shotgun (WGS) entry which is preliminary data.</text>
</comment>
<evidence type="ECO:0000313" key="7">
    <source>
        <dbReference type="Proteomes" id="UP001329430"/>
    </source>
</evidence>
<name>A0AAN7V5J0_9COLE</name>
<dbReference type="InterPro" id="IPR002213">
    <property type="entry name" value="UDP_glucos_trans"/>
</dbReference>
<dbReference type="SUPFAM" id="SSF53756">
    <property type="entry name" value="UDP-Glycosyltransferase/glycogen phosphorylase"/>
    <property type="match status" value="1"/>
</dbReference>
<keyword evidence="5" id="KW-0472">Membrane</keyword>
<dbReference type="Gene3D" id="3.40.50.2000">
    <property type="entry name" value="Glycogen Phosphorylase B"/>
    <property type="match status" value="2"/>
</dbReference>
<evidence type="ECO:0000256" key="3">
    <source>
        <dbReference type="ARBA" id="ARBA00022679"/>
    </source>
</evidence>
<gene>
    <name evidence="6" type="ORF">RI129_011050</name>
</gene>
<dbReference type="Proteomes" id="UP001329430">
    <property type="component" value="Chromosome 8"/>
</dbReference>
<dbReference type="PANTHER" id="PTHR48043:SF159">
    <property type="entry name" value="EG:EG0003.4 PROTEIN-RELATED"/>
    <property type="match status" value="1"/>
</dbReference>
<reference evidence="6 7" key="1">
    <citation type="journal article" date="2024" name="Insects">
        <title>An Improved Chromosome-Level Genome Assembly of the Firefly Pyrocoelia pectoralis.</title>
        <authorList>
            <person name="Fu X."/>
            <person name="Meyer-Rochow V.B."/>
            <person name="Ballantyne L."/>
            <person name="Zhu X."/>
        </authorList>
    </citation>
    <scope>NUCLEOTIDE SEQUENCE [LARGE SCALE GENOMIC DNA]</scope>
    <source>
        <strain evidence="6">XCY_ONT2</strain>
    </source>
</reference>
<dbReference type="GO" id="GO:0015020">
    <property type="term" value="F:glucuronosyltransferase activity"/>
    <property type="evidence" value="ECO:0007669"/>
    <property type="project" value="UniProtKB-EC"/>
</dbReference>
<comment type="catalytic activity">
    <reaction evidence="5">
        <text>glucuronate acceptor + UDP-alpha-D-glucuronate = acceptor beta-D-glucuronoside + UDP + H(+)</text>
        <dbReference type="Rhea" id="RHEA:21032"/>
        <dbReference type="ChEBI" id="CHEBI:15378"/>
        <dbReference type="ChEBI" id="CHEBI:58052"/>
        <dbReference type="ChEBI" id="CHEBI:58223"/>
        <dbReference type="ChEBI" id="CHEBI:132367"/>
        <dbReference type="ChEBI" id="CHEBI:132368"/>
        <dbReference type="EC" id="2.4.1.17"/>
    </reaction>
</comment>
<organism evidence="6 7">
    <name type="scientific">Pyrocoelia pectoralis</name>
    <dbReference type="NCBI Taxonomy" id="417401"/>
    <lineage>
        <taxon>Eukaryota</taxon>
        <taxon>Metazoa</taxon>
        <taxon>Ecdysozoa</taxon>
        <taxon>Arthropoda</taxon>
        <taxon>Hexapoda</taxon>
        <taxon>Insecta</taxon>
        <taxon>Pterygota</taxon>
        <taxon>Neoptera</taxon>
        <taxon>Endopterygota</taxon>
        <taxon>Coleoptera</taxon>
        <taxon>Polyphaga</taxon>
        <taxon>Elateriformia</taxon>
        <taxon>Elateroidea</taxon>
        <taxon>Lampyridae</taxon>
        <taxon>Lampyrinae</taxon>
        <taxon>Pyrocoelia</taxon>
    </lineage>
</organism>
<evidence type="ECO:0000256" key="5">
    <source>
        <dbReference type="RuleBase" id="RU362059"/>
    </source>
</evidence>